<dbReference type="InterPro" id="IPR000771">
    <property type="entry name" value="FBA_II"/>
</dbReference>
<dbReference type="InterPro" id="IPR050246">
    <property type="entry name" value="Class_II_FBP_aldolase"/>
</dbReference>
<dbReference type="SUPFAM" id="SSF51569">
    <property type="entry name" value="Aldolase"/>
    <property type="match status" value="1"/>
</dbReference>
<feature type="binding site" evidence="3">
    <location>
        <position position="105"/>
    </location>
    <ligand>
        <name>Zn(2+)</name>
        <dbReference type="ChEBI" id="CHEBI:29105"/>
        <label>2</label>
    </ligand>
</feature>
<feature type="binding site" evidence="2">
    <location>
        <position position="179"/>
    </location>
    <ligand>
        <name>dihydroxyacetone phosphate</name>
        <dbReference type="ChEBI" id="CHEBI:57642"/>
    </ligand>
</feature>
<dbReference type="NCBIfam" id="TIGR00167">
    <property type="entry name" value="cbbA"/>
    <property type="match status" value="1"/>
</dbReference>
<feature type="binding site" evidence="2">
    <location>
        <begin position="209"/>
        <end position="211"/>
    </location>
    <ligand>
        <name>dihydroxyacetone phosphate</name>
        <dbReference type="ChEBI" id="CHEBI:57642"/>
    </ligand>
</feature>
<organism evidence="4 5">
    <name type="scientific">Parolsenella catena</name>
    <dbReference type="NCBI Taxonomy" id="2003188"/>
    <lineage>
        <taxon>Bacteria</taxon>
        <taxon>Bacillati</taxon>
        <taxon>Actinomycetota</taxon>
        <taxon>Coriobacteriia</taxon>
        <taxon>Coriobacteriales</taxon>
        <taxon>Atopobiaceae</taxon>
        <taxon>Parolsenella</taxon>
    </lineage>
</organism>
<keyword evidence="3" id="KW-0862">Zinc</keyword>
<dbReference type="GO" id="GO:0008270">
    <property type="term" value="F:zinc ion binding"/>
    <property type="evidence" value="ECO:0007669"/>
    <property type="project" value="InterPro"/>
</dbReference>
<dbReference type="GO" id="GO:0016832">
    <property type="term" value="F:aldehyde-lyase activity"/>
    <property type="evidence" value="ECO:0007669"/>
    <property type="project" value="InterPro"/>
</dbReference>
<dbReference type="Proteomes" id="UP000273154">
    <property type="component" value="Chromosome"/>
</dbReference>
<evidence type="ECO:0000256" key="3">
    <source>
        <dbReference type="PIRSR" id="PIRSR001359-3"/>
    </source>
</evidence>
<dbReference type="PROSITE" id="PS00806">
    <property type="entry name" value="ALDOLASE_CLASS_II_2"/>
    <property type="match status" value="1"/>
</dbReference>
<dbReference type="CDD" id="cd00947">
    <property type="entry name" value="TBP_aldolase_IIB"/>
    <property type="match status" value="1"/>
</dbReference>
<dbReference type="PANTHER" id="PTHR30304">
    <property type="entry name" value="D-TAGATOSE-1,6-BISPHOSPHATE ALDOLASE"/>
    <property type="match status" value="1"/>
</dbReference>
<feature type="binding site" evidence="3">
    <location>
        <position position="136"/>
    </location>
    <ligand>
        <name>Zn(2+)</name>
        <dbReference type="ChEBI" id="CHEBI:29105"/>
        <label>2</label>
    </ligand>
</feature>
<evidence type="ECO:0000313" key="4">
    <source>
        <dbReference type="EMBL" id="BBH50447.1"/>
    </source>
</evidence>
<dbReference type="PIRSF" id="PIRSF001359">
    <property type="entry name" value="F_bP_aldolase_II"/>
    <property type="match status" value="1"/>
</dbReference>
<feature type="binding site" evidence="3">
    <location>
        <position position="208"/>
    </location>
    <ligand>
        <name>Zn(2+)</name>
        <dbReference type="ChEBI" id="CHEBI:29105"/>
        <label>1</label>
        <note>catalytic</note>
    </ligand>
</feature>
<feature type="binding site" evidence="2">
    <location>
        <begin position="230"/>
        <end position="233"/>
    </location>
    <ligand>
        <name>dihydroxyacetone phosphate</name>
        <dbReference type="ChEBI" id="CHEBI:57642"/>
    </ligand>
</feature>
<dbReference type="RefSeq" id="WP_126422283.1">
    <property type="nucleotide sequence ID" value="NZ_AP019367.1"/>
</dbReference>
<dbReference type="GeneID" id="88849167"/>
<dbReference type="Pfam" id="PF01116">
    <property type="entry name" value="F_bP_aldolase"/>
    <property type="match status" value="1"/>
</dbReference>
<dbReference type="Gene3D" id="3.20.20.70">
    <property type="entry name" value="Aldolase class I"/>
    <property type="match status" value="1"/>
</dbReference>
<keyword evidence="5" id="KW-1185">Reference proteome</keyword>
<gene>
    <name evidence="4" type="primary">fba_2</name>
    <name evidence="4" type="ORF">Pcatena_10340</name>
</gene>
<feature type="binding site" evidence="3">
    <location>
        <position position="178"/>
    </location>
    <ligand>
        <name>Zn(2+)</name>
        <dbReference type="ChEBI" id="CHEBI:29105"/>
        <label>1</label>
        <note>catalytic</note>
    </ligand>
</feature>
<sequence>MLVNATHMLQSAEKGHYGLGAFNTNNIEWTYGILTAAEELQSPLIIQCTAGAAKWMTSFKLCHDVVVDMMDTLNITVPVALHLDHGSYEDCFKAIEAGFSSIMYDGSHEKDFQTNLEHTAELVKLAHSKGLSIEAEVGGIGGTEDGVTSAGELADPEQCKQIADLGVDFLACGIGNIHGLYPADWKGLSFDQLAAIKAKTGDLPLVLHGGTGIPVEQVQKAVSMGVCKVNVNTDLQVVFAQGVREYVEAGKDKQGKGYDPRKMLLPGRDAIVERTKELIREFGSDGKAWN</sequence>
<protein>
    <submittedName>
        <fullName evidence="4">Fructose-bisphosphate aldolase</fullName>
    </submittedName>
</protein>
<proteinExistence type="predicted"/>
<feature type="binding site" evidence="3">
    <location>
        <position position="85"/>
    </location>
    <ligand>
        <name>Zn(2+)</name>
        <dbReference type="ChEBI" id="CHEBI:29105"/>
        <label>1</label>
        <note>catalytic</note>
    </ligand>
</feature>
<reference evidence="5" key="1">
    <citation type="submission" date="2018-11" db="EMBL/GenBank/DDBJ databases">
        <title>Comparative genomics of Parolsenella catena and Libanicoccus massiliensis: Reclassification of Libanicoccus massiliensis as Parolsenella massiliensis comb. nov.</title>
        <authorList>
            <person name="Sakamoto M."/>
            <person name="Ikeyama N."/>
            <person name="Murakami T."/>
            <person name="Mori H."/>
            <person name="Yuki M."/>
            <person name="Ohkuma M."/>
        </authorList>
    </citation>
    <scope>NUCLEOTIDE SEQUENCE [LARGE SCALE GENOMIC DNA]</scope>
    <source>
        <strain evidence="5">JCM 31932</strain>
    </source>
</reference>
<evidence type="ECO:0000256" key="1">
    <source>
        <dbReference type="PIRSR" id="PIRSR001359-1"/>
    </source>
</evidence>
<dbReference type="AlphaFoldDB" id="A0A3G9JY76"/>
<evidence type="ECO:0000256" key="2">
    <source>
        <dbReference type="PIRSR" id="PIRSR001359-2"/>
    </source>
</evidence>
<comment type="cofactor">
    <cofactor evidence="3">
        <name>Zn(2+)</name>
        <dbReference type="ChEBI" id="CHEBI:29105"/>
    </cofactor>
    <text evidence="3">Binds 2 Zn(2+) ions per subunit. One is catalytic and the other provides a structural contribution.</text>
</comment>
<feature type="active site" description="Proton donor" evidence="1">
    <location>
        <position position="84"/>
    </location>
</feature>
<evidence type="ECO:0000313" key="5">
    <source>
        <dbReference type="Proteomes" id="UP000273154"/>
    </source>
</evidence>
<accession>A0A3G9JY76</accession>
<dbReference type="PANTHER" id="PTHR30304:SF0">
    <property type="entry name" value="D-TAGATOSE-1,6-BISPHOSPHATE ALDOLASE SUBUNIT GATY-RELATED"/>
    <property type="match status" value="1"/>
</dbReference>
<name>A0A3G9JY76_9ACTN</name>
<dbReference type="KEGG" id="pcat:Pcatena_10340"/>
<dbReference type="OrthoDB" id="9803995at2"/>
<dbReference type="GO" id="GO:0005975">
    <property type="term" value="P:carbohydrate metabolic process"/>
    <property type="evidence" value="ECO:0007669"/>
    <property type="project" value="InterPro"/>
</dbReference>
<dbReference type="EMBL" id="AP019367">
    <property type="protein sequence ID" value="BBH50447.1"/>
    <property type="molecule type" value="Genomic_DNA"/>
</dbReference>
<keyword evidence="3" id="KW-0479">Metal-binding</keyword>
<dbReference type="InterPro" id="IPR013785">
    <property type="entry name" value="Aldolase_TIM"/>
</dbReference>